<keyword evidence="1" id="KW-0175">Coiled coil</keyword>
<evidence type="ECO:0000256" key="1">
    <source>
        <dbReference type="SAM" id="Coils"/>
    </source>
</evidence>
<proteinExistence type="predicted"/>
<organism evidence="2">
    <name type="scientific">Dulem virus 78</name>
    <dbReference type="NCBI Taxonomy" id="3145789"/>
    <lineage>
        <taxon>Viruses</taxon>
        <taxon>Monodnaviria</taxon>
        <taxon>Sangervirae</taxon>
        <taxon>Phixviricota</taxon>
        <taxon>Malgrandaviricetes</taxon>
        <taxon>Petitvirales</taxon>
        <taxon>Microviridae</taxon>
        <taxon>Microvirus</taxon>
    </lineage>
</organism>
<dbReference type="EMBL" id="PP511771">
    <property type="protein sequence ID" value="XCD07240.1"/>
    <property type="molecule type" value="Genomic_DNA"/>
</dbReference>
<sequence>MTPLEKTMSLLGGVIGSVLGSNQNPFNSGFGSLTGGLFPAGINQLGDNYLNGYINYYYANKLANQQNQRQIDFWNMQNAYNTPKAQMARYAEAGLNPNLIYGQSNTASPIGQAVVGSFSMPNNQVRAGQLDLVRALQLKYTIENMKEQNLNLRAQNALIDSQAAVASQNARRLTLENDWLDVTGASPLESPDFRSLRGLLSNNSMMERFAEFLGTLRGNVDVMLSPRFRQKLGTSSRYESSFGVLRSR</sequence>
<reference evidence="2" key="1">
    <citation type="submission" date="2024-03" db="EMBL/GenBank/DDBJ databases">
        <title>Diverse circular DNA viruses in blood, oral, and fecal samples of captive lemurs.</title>
        <authorList>
            <person name="Paietta E.N."/>
            <person name="Kraberger S."/>
            <person name="Lund M.C."/>
            <person name="Custer J.M."/>
            <person name="Vargas K.M."/>
            <person name="Ehmke E.E."/>
            <person name="Yoder A.D."/>
            <person name="Varsani A."/>
        </authorList>
    </citation>
    <scope>NUCLEOTIDE SEQUENCE</scope>
    <source>
        <strain evidence="2">Duke_26_117</strain>
    </source>
</reference>
<evidence type="ECO:0000313" key="2">
    <source>
        <dbReference type="EMBL" id="XCD07240.1"/>
    </source>
</evidence>
<feature type="coiled-coil region" evidence="1">
    <location>
        <begin position="135"/>
        <end position="162"/>
    </location>
</feature>
<protein>
    <submittedName>
        <fullName evidence="2">DNA pilot protein</fullName>
    </submittedName>
</protein>
<accession>A0AAU8B5Y2</accession>
<name>A0AAU8B5Y2_9VIRU</name>